<dbReference type="Gene3D" id="1.10.520.10">
    <property type="match status" value="1"/>
</dbReference>
<protein>
    <recommendedName>
        <fullName evidence="12">Peroxidase</fullName>
        <ecNumber evidence="12">1.11.1.7</ecNumber>
    </recommendedName>
</protein>
<feature type="compositionally biased region" description="Basic residues" evidence="13">
    <location>
        <begin position="203"/>
        <end position="216"/>
    </location>
</feature>
<evidence type="ECO:0000256" key="3">
    <source>
        <dbReference type="ARBA" id="ARBA00022617"/>
    </source>
</evidence>
<gene>
    <name evidence="15" type="ORF">M6B38_252730</name>
</gene>
<feature type="active site" description="Proton acceptor" evidence="9">
    <location>
        <position position="75"/>
    </location>
</feature>
<comment type="function">
    <text evidence="12">Removal of H(2)O(2), oxidation of toxic reductants, biosynthesis and degradation of lignin, suberization, auxin catabolism, response to environmental stresses such as wounding, pathogen attack and oxidative stress.</text>
</comment>
<comment type="catalytic activity">
    <reaction evidence="1 12">
        <text>2 a phenolic donor + H2O2 = 2 a phenolic radical donor + 2 H2O</text>
        <dbReference type="Rhea" id="RHEA:56136"/>
        <dbReference type="ChEBI" id="CHEBI:15377"/>
        <dbReference type="ChEBI" id="CHEBI:16240"/>
        <dbReference type="ChEBI" id="CHEBI:139520"/>
        <dbReference type="ChEBI" id="CHEBI:139521"/>
        <dbReference type="EC" id="1.11.1.7"/>
    </reaction>
</comment>
<evidence type="ECO:0000256" key="1">
    <source>
        <dbReference type="ARBA" id="ARBA00000189"/>
    </source>
</evidence>
<dbReference type="GO" id="GO:0006979">
    <property type="term" value="P:response to oxidative stress"/>
    <property type="evidence" value="ECO:0007669"/>
    <property type="project" value="UniProtKB-UniRule"/>
</dbReference>
<feature type="signal peptide" evidence="12">
    <location>
        <begin position="1"/>
        <end position="25"/>
    </location>
</feature>
<evidence type="ECO:0000313" key="15">
    <source>
        <dbReference type="EMBL" id="KAJ6852868.1"/>
    </source>
</evidence>
<dbReference type="InterPro" id="IPR000823">
    <property type="entry name" value="Peroxidase_pln"/>
</dbReference>
<dbReference type="GO" id="GO:0042744">
    <property type="term" value="P:hydrogen peroxide catabolic process"/>
    <property type="evidence" value="ECO:0007669"/>
    <property type="project" value="UniProtKB-KW"/>
</dbReference>
<evidence type="ECO:0000259" key="14">
    <source>
        <dbReference type="PROSITE" id="PS50873"/>
    </source>
</evidence>
<reference evidence="15" key="2">
    <citation type="submission" date="2023-04" db="EMBL/GenBank/DDBJ databases">
        <authorList>
            <person name="Bruccoleri R.E."/>
            <person name="Oakeley E.J."/>
            <person name="Faust A.-M."/>
            <person name="Dessus-Babus S."/>
            <person name="Altorfer M."/>
            <person name="Burckhardt D."/>
            <person name="Oertli M."/>
            <person name="Naumann U."/>
            <person name="Petersen F."/>
            <person name="Wong J."/>
        </authorList>
    </citation>
    <scope>NUCLEOTIDE SEQUENCE</scope>
    <source>
        <strain evidence="15">GSM-AAB239-AS_SAM_17_03QT</strain>
        <tissue evidence="15">Leaf</tissue>
    </source>
</reference>
<keyword evidence="8 12" id="KW-0376">Hydrogen peroxide</keyword>
<keyword evidence="6 12" id="KW-0560">Oxidoreductase</keyword>
<dbReference type="GO" id="GO:0005576">
    <property type="term" value="C:extracellular region"/>
    <property type="evidence" value="ECO:0007669"/>
    <property type="project" value="UniProtKB-SubCell"/>
</dbReference>
<feature type="site" description="Transition state stabilizer" evidence="11">
    <location>
        <position position="71"/>
    </location>
</feature>
<evidence type="ECO:0000256" key="5">
    <source>
        <dbReference type="ARBA" id="ARBA00022837"/>
    </source>
</evidence>
<evidence type="ECO:0000256" key="4">
    <source>
        <dbReference type="ARBA" id="ARBA00022723"/>
    </source>
</evidence>
<feature type="compositionally biased region" description="Basic residues" evidence="13">
    <location>
        <begin position="132"/>
        <end position="149"/>
    </location>
</feature>
<dbReference type="InterPro" id="IPR010255">
    <property type="entry name" value="Haem_peroxidase_sf"/>
</dbReference>
<comment type="similarity">
    <text evidence="12">Belongs to the peroxidase family. Classical plant (class III) peroxidase subfamily.</text>
</comment>
<feature type="chain" id="PRO_5043100411" description="Peroxidase" evidence="12">
    <location>
        <begin position="26"/>
        <end position="369"/>
    </location>
</feature>
<dbReference type="SUPFAM" id="SSF48113">
    <property type="entry name" value="Heme-dependent peroxidases"/>
    <property type="match status" value="1"/>
</dbReference>
<feature type="domain" description="Plant heme peroxidase family profile" evidence="14">
    <location>
        <begin position="34"/>
        <end position="81"/>
    </location>
</feature>
<comment type="cofactor">
    <cofactor evidence="12">
        <name>heme b</name>
        <dbReference type="ChEBI" id="CHEBI:60344"/>
    </cofactor>
    <text evidence="12">Binds 1 heme b (iron(II)-protoporphyrin IX) group per subunit.</text>
</comment>
<dbReference type="GO" id="GO:0020037">
    <property type="term" value="F:heme binding"/>
    <property type="evidence" value="ECO:0007669"/>
    <property type="project" value="UniProtKB-UniRule"/>
</dbReference>
<evidence type="ECO:0000256" key="8">
    <source>
        <dbReference type="ARBA" id="ARBA00023324"/>
    </source>
</evidence>
<evidence type="ECO:0000256" key="6">
    <source>
        <dbReference type="ARBA" id="ARBA00023002"/>
    </source>
</evidence>
<dbReference type="Proteomes" id="UP001140949">
    <property type="component" value="Unassembled WGS sequence"/>
</dbReference>
<proteinExistence type="inferred from homology"/>
<dbReference type="GO" id="GO:0046872">
    <property type="term" value="F:metal ion binding"/>
    <property type="evidence" value="ECO:0007669"/>
    <property type="project" value="UniProtKB-UniRule"/>
</dbReference>
<keyword evidence="4 10" id="KW-0479">Metal-binding</keyword>
<evidence type="ECO:0000256" key="7">
    <source>
        <dbReference type="ARBA" id="ARBA00023004"/>
    </source>
</evidence>
<sequence>MASSSSSLILFLLSSLALLSSLSEAKSKIPVSNDLSYTFYKSKCPKLESIVKSHLQKAFKSDIGLAAGLLRLHFHDCFVQARMRRFCAARRICKRAERAGCAAQPHAATGGIQSDRRPPAADRSGLRAGGLVRRRRSSSRPRLCRHVWRTKLQGPPRPPRRTYIRHPQRHPRQPPGPVQQRRHHPQGPREDQPQRRGPGGTLRRPHHRHQPLHLLHRPPLPETGPHDEQVLRQQPQGHLPHEHDRQHHRARHPLPEQVRQQVLRRPPEPPGPVHVGPGLALRPEDQAVRQQLRAEPDAVLREVRGLDGEDGADRRADWQQRGDSGELFGPQRWQEVVLLVRGGGDRGGGGECCGFLVIYRTQTLWHAYE</sequence>
<evidence type="ECO:0000256" key="11">
    <source>
        <dbReference type="PIRSR" id="PIRSR600823-4"/>
    </source>
</evidence>
<keyword evidence="3 12" id="KW-0349">Heme</keyword>
<feature type="binding site" evidence="10">
    <location>
        <position position="76"/>
    </location>
    <ligand>
        <name>Ca(2+)</name>
        <dbReference type="ChEBI" id="CHEBI:29108"/>
        <label>1</label>
    </ligand>
</feature>
<evidence type="ECO:0000256" key="10">
    <source>
        <dbReference type="PIRSR" id="PIRSR600823-3"/>
    </source>
</evidence>
<name>A0AAX6III3_IRIPA</name>
<evidence type="ECO:0000256" key="2">
    <source>
        <dbReference type="ARBA" id="ARBA00022559"/>
    </source>
</evidence>
<dbReference type="PANTHER" id="PTHR31235">
    <property type="entry name" value="PEROXIDASE 25-RELATED"/>
    <property type="match status" value="1"/>
</dbReference>
<evidence type="ECO:0000256" key="12">
    <source>
        <dbReference type="RuleBase" id="RU362060"/>
    </source>
</evidence>
<keyword evidence="12" id="KW-0732">Signal</keyword>
<comment type="caution">
    <text evidence="15">The sequence shown here is derived from an EMBL/GenBank/DDBJ whole genome shotgun (WGS) entry which is preliminary data.</text>
</comment>
<comment type="cofactor">
    <cofactor evidence="10 12">
        <name>Ca(2+)</name>
        <dbReference type="ChEBI" id="CHEBI:29108"/>
    </cofactor>
    <text evidence="10 12">Binds 2 calcium ions per subunit.</text>
</comment>
<dbReference type="EMBL" id="JANAVB010001399">
    <property type="protein sequence ID" value="KAJ6852868.1"/>
    <property type="molecule type" value="Genomic_DNA"/>
</dbReference>
<dbReference type="AlphaFoldDB" id="A0AAX6III3"/>
<dbReference type="InterPro" id="IPR002016">
    <property type="entry name" value="Haem_peroxidase"/>
</dbReference>
<keyword evidence="16" id="KW-1185">Reference proteome</keyword>
<keyword evidence="7 12" id="KW-0408">Iron</keyword>
<keyword evidence="5 10" id="KW-0106">Calcium</keyword>
<dbReference type="PROSITE" id="PS50873">
    <property type="entry name" value="PEROXIDASE_4"/>
    <property type="match status" value="1"/>
</dbReference>
<accession>A0AAX6III3</accession>
<keyword evidence="2 12" id="KW-0575">Peroxidase</keyword>
<keyword evidence="12" id="KW-0964">Secreted</keyword>
<dbReference type="InterPro" id="IPR019794">
    <property type="entry name" value="Peroxidases_AS"/>
</dbReference>
<reference evidence="15" key="1">
    <citation type="journal article" date="2023" name="GigaByte">
        <title>Genome assembly of the bearded iris, Iris pallida Lam.</title>
        <authorList>
            <person name="Bruccoleri R.E."/>
            <person name="Oakeley E.J."/>
            <person name="Faust A.M.E."/>
            <person name="Altorfer M."/>
            <person name="Dessus-Babus S."/>
            <person name="Burckhardt D."/>
            <person name="Oertli M."/>
            <person name="Naumann U."/>
            <person name="Petersen F."/>
            <person name="Wong J."/>
        </authorList>
    </citation>
    <scope>NUCLEOTIDE SEQUENCE</scope>
    <source>
        <strain evidence="15">GSM-AAB239-AS_SAM_17_03QT</strain>
    </source>
</reference>
<evidence type="ECO:0000313" key="16">
    <source>
        <dbReference type="Proteomes" id="UP001140949"/>
    </source>
</evidence>
<feature type="binding site" evidence="10">
    <location>
        <position position="79"/>
    </location>
    <ligand>
        <name>Ca(2+)</name>
        <dbReference type="ChEBI" id="CHEBI:29108"/>
        <label>1</label>
    </ligand>
</feature>
<organism evidence="15 16">
    <name type="scientific">Iris pallida</name>
    <name type="common">Sweet iris</name>
    <dbReference type="NCBI Taxonomy" id="29817"/>
    <lineage>
        <taxon>Eukaryota</taxon>
        <taxon>Viridiplantae</taxon>
        <taxon>Streptophyta</taxon>
        <taxon>Embryophyta</taxon>
        <taxon>Tracheophyta</taxon>
        <taxon>Spermatophyta</taxon>
        <taxon>Magnoliopsida</taxon>
        <taxon>Liliopsida</taxon>
        <taxon>Asparagales</taxon>
        <taxon>Iridaceae</taxon>
        <taxon>Iridoideae</taxon>
        <taxon>Irideae</taxon>
        <taxon>Iris</taxon>
    </lineage>
</organism>
<comment type="subcellular location">
    <subcellularLocation>
        <location evidence="12">Secreted</location>
    </subcellularLocation>
</comment>
<feature type="region of interest" description="Disordered" evidence="13">
    <location>
        <begin position="99"/>
        <end position="253"/>
    </location>
</feature>
<evidence type="ECO:0000256" key="9">
    <source>
        <dbReference type="PIRSR" id="PIRSR600823-1"/>
    </source>
</evidence>
<evidence type="ECO:0000256" key="13">
    <source>
        <dbReference type="SAM" id="MobiDB-lite"/>
    </source>
</evidence>
<dbReference type="GO" id="GO:0140825">
    <property type="term" value="F:lactoperoxidase activity"/>
    <property type="evidence" value="ECO:0007669"/>
    <property type="project" value="UniProtKB-EC"/>
</dbReference>
<feature type="compositionally biased region" description="Basic residues" evidence="13">
    <location>
        <begin position="158"/>
        <end position="172"/>
    </location>
</feature>
<dbReference type="PROSITE" id="PS00436">
    <property type="entry name" value="PEROXIDASE_2"/>
    <property type="match status" value="1"/>
</dbReference>
<dbReference type="EC" id="1.11.1.7" evidence="12"/>
<dbReference type="PRINTS" id="PR00461">
    <property type="entry name" value="PLPEROXIDASE"/>
</dbReference>